<keyword evidence="1" id="KW-0732">Signal</keyword>
<dbReference type="RefSeq" id="WP_169660055.1">
    <property type="nucleotide sequence ID" value="NZ_JABANE010000118.1"/>
</dbReference>
<dbReference type="EMBL" id="JABANE010000118">
    <property type="protein sequence ID" value="NME71853.1"/>
    <property type="molecule type" value="Genomic_DNA"/>
</dbReference>
<dbReference type="AlphaFoldDB" id="A0A7X9RZZ6"/>
<evidence type="ECO:0008006" key="4">
    <source>
        <dbReference type="Google" id="ProtNLM"/>
    </source>
</evidence>
<proteinExistence type="predicted"/>
<reference evidence="2 3" key="1">
    <citation type="submission" date="2020-04" db="EMBL/GenBank/DDBJ databases">
        <title>Flammeovirga sp. SR4, a novel species isolated from seawater.</title>
        <authorList>
            <person name="Wang X."/>
        </authorList>
    </citation>
    <scope>NUCLEOTIDE SEQUENCE [LARGE SCALE GENOMIC DNA]</scope>
    <source>
        <strain evidence="2 3">ATCC 23126</strain>
    </source>
</reference>
<dbReference type="Proteomes" id="UP000576082">
    <property type="component" value="Unassembled WGS sequence"/>
</dbReference>
<name>A0A7X9RZZ6_9BACT</name>
<feature type="chain" id="PRO_5030630807" description="Lipoprotein" evidence="1">
    <location>
        <begin position="22"/>
        <end position="154"/>
    </location>
</feature>
<keyword evidence="3" id="KW-1185">Reference proteome</keyword>
<evidence type="ECO:0000256" key="1">
    <source>
        <dbReference type="SAM" id="SignalP"/>
    </source>
</evidence>
<evidence type="ECO:0000313" key="2">
    <source>
        <dbReference type="EMBL" id="NME71853.1"/>
    </source>
</evidence>
<feature type="signal peptide" evidence="1">
    <location>
        <begin position="1"/>
        <end position="21"/>
    </location>
</feature>
<accession>A0A7X9RZZ6</accession>
<protein>
    <recommendedName>
        <fullName evidence="4">Lipoprotein</fullName>
    </recommendedName>
</protein>
<organism evidence="2 3">
    <name type="scientific">Flammeovirga aprica JL-4</name>
    <dbReference type="NCBI Taxonomy" id="694437"/>
    <lineage>
        <taxon>Bacteria</taxon>
        <taxon>Pseudomonadati</taxon>
        <taxon>Bacteroidota</taxon>
        <taxon>Cytophagia</taxon>
        <taxon>Cytophagales</taxon>
        <taxon>Flammeovirgaceae</taxon>
        <taxon>Flammeovirga</taxon>
    </lineage>
</organism>
<gene>
    <name evidence="2" type="ORF">HHU12_28060</name>
</gene>
<sequence length="154" mass="18713">MKPLFYTFILLLLLFNSSCHFIDKPYAPHHDYNMLLEYQNKEGENMIEGLEEEHLQEIEIYTLINGEKKQLEHHIKMNHQFEGGKKFSGLYSNQLNAENLEYYIHFKDKLDTLTILIHQNEEQLRWIESIYFNHKKVDRSKTHQDRSLFILRRE</sequence>
<evidence type="ECO:0000313" key="3">
    <source>
        <dbReference type="Proteomes" id="UP000576082"/>
    </source>
</evidence>
<comment type="caution">
    <text evidence="2">The sequence shown here is derived from an EMBL/GenBank/DDBJ whole genome shotgun (WGS) entry which is preliminary data.</text>
</comment>